<name>A0A1A6BNZ7_MYCGO</name>
<feature type="domain" description="FAD-binding" evidence="2">
    <location>
        <begin position="9"/>
        <end position="345"/>
    </location>
</feature>
<evidence type="ECO:0000256" key="1">
    <source>
        <dbReference type="SAM" id="MobiDB-lite"/>
    </source>
</evidence>
<accession>A0A1A6BNZ7</accession>
<dbReference type="AlphaFoldDB" id="A0A1A6BNZ7"/>
<evidence type="ECO:0000259" key="2">
    <source>
        <dbReference type="Pfam" id="PF01494"/>
    </source>
</evidence>
<protein>
    <submittedName>
        <fullName evidence="3">2-polyprenyl-6-methoxyphenol hydroxylase-like oxidoreductase</fullName>
    </submittedName>
</protein>
<dbReference type="InterPro" id="IPR002938">
    <property type="entry name" value="FAD-bd"/>
</dbReference>
<feature type="region of interest" description="Disordered" evidence="1">
    <location>
        <begin position="450"/>
        <end position="471"/>
    </location>
</feature>
<organism evidence="3 4">
    <name type="scientific">Mycobacterium gordonae</name>
    <dbReference type="NCBI Taxonomy" id="1778"/>
    <lineage>
        <taxon>Bacteria</taxon>
        <taxon>Bacillati</taxon>
        <taxon>Actinomycetota</taxon>
        <taxon>Actinomycetes</taxon>
        <taxon>Mycobacteriales</taxon>
        <taxon>Mycobacteriaceae</taxon>
        <taxon>Mycobacterium</taxon>
    </lineage>
</organism>
<dbReference type="SUPFAM" id="SSF51905">
    <property type="entry name" value="FAD/NAD(P)-binding domain"/>
    <property type="match status" value="1"/>
</dbReference>
<dbReference type="OrthoDB" id="9790035at2"/>
<dbReference type="Pfam" id="PF01494">
    <property type="entry name" value="FAD_binding_3"/>
    <property type="match status" value="1"/>
</dbReference>
<dbReference type="EMBL" id="MAEM01000014">
    <property type="protein sequence ID" value="OBS04016.1"/>
    <property type="molecule type" value="Genomic_DNA"/>
</dbReference>
<dbReference type="PANTHER" id="PTHR43422:SF3">
    <property type="entry name" value="THIAMINE THIAZOLE SYNTHASE"/>
    <property type="match status" value="1"/>
</dbReference>
<dbReference type="GO" id="GO:0071949">
    <property type="term" value="F:FAD binding"/>
    <property type="evidence" value="ECO:0007669"/>
    <property type="project" value="InterPro"/>
</dbReference>
<dbReference type="PANTHER" id="PTHR43422">
    <property type="entry name" value="THIAMINE THIAZOLE SYNTHASE"/>
    <property type="match status" value="1"/>
</dbReference>
<reference evidence="3 4" key="1">
    <citation type="submission" date="2016-06" db="EMBL/GenBank/DDBJ databases">
        <authorList>
            <person name="Kjaerup R.B."/>
            <person name="Dalgaard T.S."/>
            <person name="Juul-Madsen H.R."/>
        </authorList>
    </citation>
    <scope>NUCLEOTIDE SEQUENCE [LARGE SCALE GENOMIC DNA]</scope>
    <source>
        <strain evidence="3 4">1245752.6</strain>
    </source>
</reference>
<proteinExistence type="predicted"/>
<comment type="caution">
    <text evidence="3">The sequence shown here is derived from an EMBL/GenBank/DDBJ whole genome shotgun (WGS) entry which is preliminary data.</text>
</comment>
<gene>
    <name evidence="3" type="ORF">A9W98_06760</name>
</gene>
<sequence>MVRRGGHAVVLGASMGGLLAARVLADYYDRVTVIERDVLPDDPVNRRGVPQGRLIHACLARLTQVLDELFPGMRDDLVAQGATRWDDGDFAKLDWSFGGHSMVRSGRSAAAPQIVSPSRPLLECNVRQRVRAIPKVTFCENHDVIGLAATPDRRRVNGARVIDRSSDHEKTLSADLVIDATGRGSRTPVFLEQLGYRRPPEDEVKVQLAYASQQVRIPPGVINEHMIAHFPRAGRPRMFAMLGYENNFWMIAAGTMAGLEPPREYSEILSYAAELAPAVVTALRQAEPVGDVVHYRVPSNRWRRYDKMRRIPDGLLVLGDAVCSFNPIYGQGMTVAAIEAIVLRDSLRRGGRGLTRRFTGAAAKKVRVAWQTAVASDLSLPEVPGPRPLGIRISNACLEPVMTAAESDPVVAAQFMRVTAMIDPPARLLRPAMLLRVARAQHRRTGKRYVHEGSGGNVVTRESLGTPVRSA</sequence>
<dbReference type="RefSeq" id="WP_065131891.1">
    <property type="nucleotide sequence ID" value="NZ_MAEM01000014.1"/>
</dbReference>
<evidence type="ECO:0000313" key="3">
    <source>
        <dbReference type="EMBL" id="OBS04016.1"/>
    </source>
</evidence>
<dbReference type="InterPro" id="IPR036188">
    <property type="entry name" value="FAD/NAD-bd_sf"/>
</dbReference>
<dbReference type="Proteomes" id="UP000093757">
    <property type="component" value="Unassembled WGS sequence"/>
</dbReference>
<dbReference type="Gene3D" id="3.50.50.60">
    <property type="entry name" value="FAD/NAD(P)-binding domain"/>
    <property type="match status" value="1"/>
</dbReference>
<evidence type="ECO:0000313" key="4">
    <source>
        <dbReference type="Proteomes" id="UP000093757"/>
    </source>
</evidence>